<keyword evidence="4" id="KW-1133">Transmembrane helix</keyword>
<feature type="domain" description="CzcB-like barrel-sandwich hybrid" evidence="6">
    <location>
        <begin position="44"/>
        <end position="119"/>
    </location>
</feature>
<proteinExistence type="inferred from homology"/>
<evidence type="ECO:0000259" key="6">
    <source>
        <dbReference type="Pfam" id="PF25973"/>
    </source>
</evidence>
<comment type="similarity">
    <text evidence="2">Belongs to the membrane fusion protein (MFP) (TC 8.A.1) family.</text>
</comment>
<evidence type="ECO:0000256" key="3">
    <source>
        <dbReference type="ARBA" id="ARBA00022692"/>
    </source>
</evidence>
<protein>
    <submittedName>
        <fullName evidence="8">HlyD family efflux transporter periplasmic adaptor subunit</fullName>
    </submittedName>
</protein>
<comment type="subcellular location">
    <subcellularLocation>
        <location evidence="1">Membrane</location>
        <topology evidence="1">Single-pass membrane protein</topology>
    </subcellularLocation>
</comment>
<dbReference type="GO" id="GO:0016020">
    <property type="term" value="C:membrane"/>
    <property type="evidence" value="ECO:0007669"/>
    <property type="project" value="UniProtKB-SubCell"/>
</dbReference>
<name>A0A6I3SIJ7_HELMO</name>
<keyword evidence="9" id="KW-1185">Reference proteome</keyword>
<keyword evidence="5" id="KW-0472">Membrane</keyword>
<evidence type="ECO:0000256" key="5">
    <source>
        <dbReference type="ARBA" id="ARBA00023136"/>
    </source>
</evidence>
<evidence type="ECO:0000259" key="7">
    <source>
        <dbReference type="Pfam" id="PF25990"/>
    </source>
</evidence>
<reference evidence="8 9" key="1">
    <citation type="submission" date="2019-11" db="EMBL/GenBank/DDBJ databases">
        <title>Whole-genome sequence of a the green, strictly anaerobic photosynthetic bacterium Heliobacillus mobilis DSM 6151.</title>
        <authorList>
            <person name="Kyndt J.A."/>
            <person name="Meyer T.E."/>
        </authorList>
    </citation>
    <scope>NUCLEOTIDE SEQUENCE [LARGE SCALE GENOMIC DNA]</scope>
    <source>
        <strain evidence="8 9">DSM 6151</strain>
    </source>
</reference>
<gene>
    <name evidence="8" type="ORF">GJ688_06965</name>
</gene>
<feature type="domain" description="YknX-like beta-barrel" evidence="7">
    <location>
        <begin position="124"/>
        <end position="213"/>
    </location>
</feature>
<evidence type="ECO:0000313" key="9">
    <source>
        <dbReference type="Proteomes" id="UP000430670"/>
    </source>
</evidence>
<evidence type="ECO:0000256" key="1">
    <source>
        <dbReference type="ARBA" id="ARBA00004167"/>
    </source>
</evidence>
<dbReference type="InterPro" id="IPR058636">
    <property type="entry name" value="Beta-barrel_YknX"/>
</dbReference>
<evidence type="ECO:0000256" key="2">
    <source>
        <dbReference type="ARBA" id="ARBA00009477"/>
    </source>
</evidence>
<dbReference type="Pfam" id="PF25990">
    <property type="entry name" value="Beta-barrel_YknX"/>
    <property type="match status" value="1"/>
</dbReference>
<dbReference type="OrthoDB" id="9811754at2"/>
<keyword evidence="3" id="KW-0812">Transmembrane</keyword>
<organism evidence="8 9">
    <name type="scientific">Heliobacterium mobile</name>
    <name type="common">Heliobacillus mobilis</name>
    <dbReference type="NCBI Taxonomy" id="28064"/>
    <lineage>
        <taxon>Bacteria</taxon>
        <taxon>Bacillati</taxon>
        <taxon>Bacillota</taxon>
        <taxon>Clostridia</taxon>
        <taxon>Eubacteriales</taxon>
        <taxon>Heliobacteriaceae</taxon>
        <taxon>Heliobacterium</taxon>
    </lineage>
</organism>
<dbReference type="Proteomes" id="UP000430670">
    <property type="component" value="Unassembled WGS sequence"/>
</dbReference>
<dbReference type="PANTHER" id="PTHR30386:SF26">
    <property type="entry name" value="TRANSPORT PROTEIN COMB"/>
    <property type="match status" value="1"/>
</dbReference>
<dbReference type="GO" id="GO:0055085">
    <property type="term" value="P:transmembrane transport"/>
    <property type="evidence" value="ECO:0007669"/>
    <property type="project" value="InterPro"/>
</dbReference>
<dbReference type="Gene3D" id="2.40.30.170">
    <property type="match status" value="1"/>
</dbReference>
<dbReference type="PANTHER" id="PTHR30386">
    <property type="entry name" value="MEMBRANE FUSION SUBUNIT OF EMRAB-TOLC MULTIDRUG EFFLUX PUMP"/>
    <property type="match status" value="1"/>
</dbReference>
<accession>A0A6I3SIJ7</accession>
<dbReference type="InterPro" id="IPR050739">
    <property type="entry name" value="MFP"/>
</dbReference>
<dbReference type="AlphaFoldDB" id="A0A6I3SIJ7"/>
<evidence type="ECO:0000256" key="4">
    <source>
        <dbReference type="ARBA" id="ARBA00022989"/>
    </source>
</evidence>
<dbReference type="EMBL" id="WNKU01000006">
    <property type="protein sequence ID" value="MTV48719.1"/>
    <property type="molecule type" value="Genomic_DNA"/>
</dbReference>
<dbReference type="Pfam" id="PF25973">
    <property type="entry name" value="BSH_CzcB"/>
    <property type="match status" value="1"/>
</dbReference>
<dbReference type="SUPFAM" id="SSF51230">
    <property type="entry name" value="Single hybrid motif"/>
    <property type="match status" value="1"/>
</dbReference>
<dbReference type="RefSeq" id="WP_155475827.1">
    <property type="nucleotide sequence ID" value="NZ_WNKU01000006.1"/>
</dbReference>
<comment type="caution">
    <text evidence="8">The sequence shown here is derived from an EMBL/GenBank/DDBJ whole genome shotgun (WGS) entry which is preliminary data.</text>
</comment>
<dbReference type="InterPro" id="IPR011053">
    <property type="entry name" value="Single_hybrid_motif"/>
</dbReference>
<dbReference type="InterPro" id="IPR058647">
    <property type="entry name" value="BSH_CzcB-like"/>
</dbReference>
<dbReference type="Gene3D" id="2.40.50.100">
    <property type="match status" value="1"/>
</dbReference>
<evidence type="ECO:0000313" key="8">
    <source>
        <dbReference type="EMBL" id="MTV48719.1"/>
    </source>
</evidence>
<sequence>MKKKIATVVGAALVLSAIGYAGYSYVDSIRYVTTDDARVDADMLKVGPEIAGRVTEIRVKEGDMVQAGETMVRLEEKNTTLQNRDSALVRAPGTGLVMKKSVNDGELVSPGQRLFLLADFQNLYVSARIEETKINRLAVGEPVTLTVDAFPGQELKGVVEEVGFAADSVFSLLPSSNVSGNYIKVTQRIPVKIKILDDKGLRILPGMNVIAKISTGG</sequence>